<dbReference type="Gene3D" id="3.90.550.10">
    <property type="entry name" value="Spore Coat Polysaccharide Biosynthesis Protein SpsA, Chain A"/>
    <property type="match status" value="1"/>
</dbReference>
<dbReference type="PANTHER" id="PTHR48090">
    <property type="entry name" value="UNDECAPRENYL-PHOSPHATE 4-DEOXY-4-FORMAMIDO-L-ARABINOSE TRANSFERASE-RELATED"/>
    <property type="match status" value="1"/>
</dbReference>
<dbReference type="AlphaFoldDB" id="A0A0U9HCB5"/>
<protein>
    <submittedName>
        <fullName evidence="2">Glycosyl transferase family 2</fullName>
    </submittedName>
</protein>
<dbReference type="OrthoDB" id="9810303at2"/>
<accession>A0A0U9HCB5</accession>
<organism evidence="2">
    <name type="scientific">Tepidanaerobacter syntrophicus</name>
    <dbReference type="NCBI Taxonomy" id="224999"/>
    <lineage>
        <taxon>Bacteria</taxon>
        <taxon>Bacillati</taxon>
        <taxon>Bacillota</taxon>
        <taxon>Clostridia</taxon>
        <taxon>Thermosediminibacterales</taxon>
        <taxon>Tepidanaerobacteraceae</taxon>
        <taxon>Tepidanaerobacter</taxon>
    </lineage>
</organism>
<dbReference type="GO" id="GO:0016740">
    <property type="term" value="F:transferase activity"/>
    <property type="evidence" value="ECO:0007669"/>
    <property type="project" value="UniProtKB-KW"/>
</dbReference>
<evidence type="ECO:0000313" key="2">
    <source>
        <dbReference type="EMBL" id="GAQ24434.1"/>
    </source>
</evidence>
<dbReference type="Proteomes" id="UP000062160">
    <property type="component" value="Unassembled WGS sequence"/>
</dbReference>
<dbReference type="EMBL" id="DF976999">
    <property type="protein sequence ID" value="GAQ24434.1"/>
    <property type="molecule type" value="Genomic_DNA"/>
</dbReference>
<dbReference type="InterPro" id="IPR029044">
    <property type="entry name" value="Nucleotide-diphossugar_trans"/>
</dbReference>
<feature type="domain" description="Glycosyltransferase 2-like" evidence="1">
    <location>
        <begin position="4"/>
        <end position="165"/>
    </location>
</feature>
<evidence type="ECO:0000313" key="3">
    <source>
        <dbReference type="Proteomes" id="UP000062160"/>
    </source>
</evidence>
<dbReference type="PANTHER" id="PTHR48090:SF7">
    <property type="entry name" value="RFBJ PROTEIN"/>
    <property type="match status" value="1"/>
</dbReference>
<dbReference type="RefSeq" id="WP_059031503.1">
    <property type="nucleotide sequence ID" value="NZ_BSDN01000001.1"/>
</dbReference>
<name>A0A0U9HCB5_9FIRM</name>
<proteinExistence type="predicted"/>
<dbReference type="InterPro" id="IPR050256">
    <property type="entry name" value="Glycosyltransferase_2"/>
</dbReference>
<keyword evidence="2" id="KW-0808">Transferase</keyword>
<dbReference type="InterPro" id="IPR001173">
    <property type="entry name" value="Glyco_trans_2-like"/>
</dbReference>
<evidence type="ECO:0000259" key="1">
    <source>
        <dbReference type="Pfam" id="PF00535"/>
    </source>
</evidence>
<gene>
    <name evidence="2" type="ORF">TSYNT_5261</name>
</gene>
<reference evidence="2" key="1">
    <citation type="journal article" date="2016" name="Genome Announc.">
        <title>Draft Genome Sequence of the Syntrophic Lactate-Degrading Bacterium Tepidanaerobacter syntrophicus JLT.</title>
        <authorList>
            <person name="Matsuura N."/>
            <person name="Ohashi A."/>
            <person name="Tourlousse D.M."/>
            <person name="Sekiguchi Y."/>
        </authorList>
    </citation>
    <scope>NUCLEOTIDE SEQUENCE [LARGE SCALE GENOMIC DNA]</scope>
    <source>
        <strain evidence="2">JL</strain>
    </source>
</reference>
<sequence length="230" mass="25124">MKVSILIPAFNEEKNIAKTLDGLAEFKDKFCKERQIELQVLVIDDGSSDRTAAIAAEKGAKVIKLVSNTGKGGALREGLKYAEGDIIVFLDADLQETSQEVSKLLLPILEDSADVTIAKFKPVAGKKGFGLVKALAFYGVKSLTGREITTALSGQRAFKRQVLNDIQGIPEGFGIEVGMLVDILRKGYRVQEVDVDMSHDVTGRDFSGFVHRGKQFLDILKVLVRKKGGR</sequence>
<dbReference type="STRING" id="224999.GCA_001485475_00416"/>
<dbReference type="SUPFAM" id="SSF53448">
    <property type="entry name" value="Nucleotide-diphospho-sugar transferases"/>
    <property type="match status" value="1"/>
</dbReference>
<dbReference type="CDD" id="cd04179">
    <property type="entry name" value="DPM_DPG-synthase_like"/>
    <property type="match status" value="1"/>
</dbReference>
<keyword evidence="3" id="KW-1185">Reference proteome</keyword>
<dbReference type="Pfam" id="PF00535">
    <property type="entry name" value="Glycos_transf_2"/>
    <property type="match status" value="1"/>
</dbReference>